<protein>
    <recommendedName>
        <fullName evidence="3">C-type lectin domain-containing protein</fullName>
    </recommendedName>
</protein>
<gene>
    <name evidence="1" type="ORF">GWK47_013587</name>
</gene>
<evidence type="ECO:0000313" key="2">
    <source>
        <dbReference type="Proteomes" id="UP000770661"/>
    </source>
</evidence>
<sequence>MIRPGFEDKAFWIGGTDEVFEGRWEWITDGTRIPYGTPHWYPCNGTEPNGSTSKNHLSLSPPDYYFHSLDGDMFESGICQI</sequence>
<dbReference type="InterPro" id="IPR016187">
    <property type="entry name" value="CTDL_fold"/>
</dbReference>
<dbReference type="SUPFAM" id="SSF56436">
    <property type="entry name" value="C-type lectin-like"/>
    <property type="match status" value="1"/>
</dbReference>
<dbReference type="Gene3D" id="3.10.100.10">
    <property type="entry name" value="Mannose-Binding Protein A, subunit A"/>
    <property type="match status" value="1"/>
</dbReference>
<dbReference type="AlphaFoldDB" id="A0A8J4XWJ2"/>
<comment type="caution">
    <text evidence="1">The sequence shown here is derived from an EMBL/GenBank/DDBJ whole genome shotgun (WGS) entry which is preliminary data.</text>
</comment>
<dbReference type="CDD" id="cd00037">
    <property type="entry name" value="CLECT"/>
    <property type="match status" value="1"/>
</dbReference>
<evidence type="ECO:0000313" key="1">
    <source>
        <dbReference type="EMBL" id="KAG0714732.1"/>
    </source>
</evidence>
<dbReference type="OrthoDB" id="7357196at2759"/>
<dbReference type="InterPro" id="IPR016186">
    <property type="entry name" value="C-type_lectin-like/link_sf"/>
</dbReference>
<accession>A0A8J4XWJ2</accession>
<name>A0A8J4XWJ2_CHIOP</name>
<organism evidence="1 2">
    <name type="scientific">Chionoecetes opilio</name>
    <name type="common">Atlantic snow crab</name>
    <name type="synonym">Cancer opilio</name>
    <dbReference type="NCBI Taxonomy" id="41210"/>
    <lineage>
        <taxon>Eukaryota</taxon>
        <taxon>Metazoa</taxon>
        <taxon>Ecdysozoa</taxon>
        <taxon>Arthropoda</taxon>
        <taxon>Crustacea</taxon>
        <taxon>Multicrustacea</taxon>
        <taxon>Malacostraca</taxon>
        <taxon>Eumalacostraca</taxon>
        <taxon>Eucarida</taxon>
        <taxon>Decapoda</taxon>
        <taxon>Pleocyemata</taxon>
        <taxon>Brachyura</taxon>
        <taxon>Eubrachyura</taxon>
        <taxon>Majoidea</taxon>
        <taxon>Majidae</taxon>
        <taxon>Chionoecetes</taxon>
    </lineage>
</organism>
<proteinExistence type="predicted"/>
<dbReference type="Proteomes" id="UP000770661">
    <property type="component" value="Unassembled WGS sequence"/>
</dbReference>
<keyword evidence="2" id="KW-1185">Reference proteome</keyword>
<reference evidence="1" key="1">
    <citation type="submission" date="2020-07" db="EMBL/GenBank/DDBJ databases">
        <title>The High-quality genome of the commercially important snow crab, Chionoecetes opilio.</title>
        <authorList>
            <person name="Jeong J.-H."/>
            <person name="Ryu S."/>
        </authorList>
    </citation>
    <scope>NUCLEOTIDE SEQUENCE</scope>
    <source>
        <strain evidence="1">MADBK_172401_WGS</strain>
        <tissue evidence="1">Digestive gland</tissue>
    </source>
</reference>
<dbReference type="EMBL" id="JACEEZ010020305">
    <property type="protein sequence ID" value="KAG0714732.1"/>
    <property type="molecule type" value="Genomic_DNA"/>
</dbReference>
<evidence type="ECO:0008006" key="3">
    <source>
        <dbReference type="Google" id="ProtNLM"/>
    </source>
</evidence>